<dbReference type="PROSITE" id="PS50309">
    <property type="entry name" value="DC"/>
    <property type="match status" value="2"/>
</dbReference>
<dbReference type="InterPro" id="IPR003533">
    <property type="entry name" value="Doublecortin_dom"/>
</dbReference>
<gene>
    <name evidence="18" type="primary">RP1</name>
</gene>
<keyword evidence="6" id="KW-0970">Cilium biogenesis/degradation</keyword>
<accession>A0AA97JQM2</accession>
<keyword evidence="8" id="KW-0206">Cytoskeleton</keyword>
<evidence type="ECO:0000256" key="13">
    <source>
        <dbReference type="PROSITE-ProRule" id="PRU00152"/>
    </source>
</evidence>
<evidence type="ECO:0000256" key="8">
    <source>
        <dbReference type="ARBA" id="ARBA00023212"/>
    </source>
</evidence>
<dbReference type="InterPro" id="IPR036572">
    <property type="entry name" value="Doublecortin_dom_sf"/>
</dbReference>
<dbReference type="GO" id="GO:0001750">
    <property type="term" value="C:photoreceptor outer segment"/>
    <property type="evidence" value="ECO:0007669"/>
    <property type="project" value="UniProtKB-SubCell"/>
</dbReference>
<organism evidence="17 18">
    <name type="scientific">Eublepharis macularius</name>
    <name type="common">Leopard gecko</name>
    <name type="synonym">Cyrtodactylus macularius</name>
    <dbReference type="NCBI Taxonomy" id="481883"/>
    <lineage>
        <taxon>Eukaryota</taxon>
        <taxon>Metazoa</taxon>
        <taxon>Chordata</taxon>
        <taxon>Craniata</taxon>
        <taxon>Vertebrata</taxon>
        <taxon>Euteleostomi</taxon>
        <taxon>Lepidosauria</taxon>
        <taxon>Squamata</taxon>
        <taxon>Bifurcata</taxon>
        <taxon>Gekkota</taxon>
        <taxon>Eublepharidae</taxon>
        <taxon>Eublepharinae</taxon>
        <taxon>Eublepharis</taxon>
    </lineage>
</organism>
<dbReference type="InterPro" id="IPR008996">
    <property type="entry name" value="IL1/FGF"/>
</dbReference>
<dbReference type="GO" id="GO:0001917">
    <property type="term" value="C:photoreceptor inner segment"/>
    <property type="evidence" value="ECO:0007669"/>
    <property type="project" value="UniProtKB-ARBA"/>
</dbReference>
<comment type="function">
    <text evidence="10">Microtubule-associated protein regulating the stability and length of the microtubule-based axoneme of photoreceptors. Required for the differentiation of photoreceptor cells, it plays a role in the organization of the outer segment of rod and cone photoreceptors ensuring the correct orientation and higher-order stacking of outer segment disks along the photoreceptor axoneme.</text>
</comment>
<dbReference type="GO" id="GO:0032391">
    <property type="term" value="C:photoreceptor connecting cilium"/>
    <property type="evidence" value="ECO:0007669"/>
    <property type="project" value="UniProtKB-ARBA"/>
</dbReference>
<feature type="domain" description="Doublecortin" evidence="16">
    <location>
        <begin position="37"/>
        <end position="119"/>
    </location>
</feature>
<dbReference type="SMART" id="SM00537">
    <property type="entry name" value="DCX"/>
    <property type="match status" value="2"/>
</dbReference>
<dbReference type="Proteomes" id="UP001190640">
    <property type="component" value="Chromosome 7"/>
</dbReference>
<dbReference type="SUPFAM" id="SSF50353">
    <property type="entry name" value="Cytokine"/>
    <property type="match status" value="2"/>
</dbReference>
<evidence type="ECO:0000256" key="5">
    <source>
        <dbReference type="ARBA" id="ARBA00022737"/>
    </source>
</evidence>
<feature type="domain" description="PLAT" evidence="15">
    <location>
        <begin position="1244"/>
        <end position="1363"/>
    </location>
</feature>
<feature type="region of interest" description="Disordered" evidence="14">
    <location>
        <begin position="1"/>
        <end position="25"/>
    </location>
</feature>
<dbReference type="CDD" id="cd17145">
    <property type="entry name" value="DCX1_RP1"/>
    <property type="match status" value="1"/>
</dbReference>
<comment type="subunit">
    <text evidence="12">Interacts (via the doublecortin domains) with microtubules. Interacts with RP1L1. Interacts with MAK.</text>
</comment>
<evidence type="ECO:0000256" key="7">
    <source>
        <dbReference type="ARBA" id="ARBA00023069"/>
    </source>
</evidence>
<feature type="domain" description="PLAT" evidence="15">
    <location>
        <begin position="2274"/>
        <end position="2388"/>
    </location>
</feature>
<dbReference type="CDD" id="cd23312">
    <property type="entry name" value="beta-trefoil_FGF_RP1"/>
    <property type="match status" value="2"/>
</dbReference>
<evidence type="ECO:0000256" key="9">
    <source>
        <dbReference type="ARBA" id="ARBA00023273"/>
    </source>
</evidence>
<dbReference type="Gene3D" id="3.10.20.230">
    <property type="entry name" value="Doublecortin domain"/>
    <property type="match status" value="2"/>
</dbReference>
<dbReference type="CDD" id="cd01756">
    <property type="entry name" value="PLAT_repeat"/>
    <property type="match status" value="7"/>
</dbReference>
<evidence type="ECO:0000313" key="17">
    <source>
        <dbReference type="Proteomes" id="UP001190640"/>
    </source>
</evidence>
<dbReference type="SUPFAM" id="SSF49723">
    <property type="entry name" value="Lipase/lipooxygenase domain (PLAT/LH2 domain)"/>
    <property type="match status" value="14"/>
</dbReference>
<feature type="domain" description="PLAT" evidence="15">
    <location>
        <begin position="274"/>
        <end position="390"/>
    </location>
</feature>
<evidence type="ECO:0000313" key="18">
    <source>
        <dbReference type="RefSeq" id="XP_054841379.1"/>
    </source>
</evidence>
<evidence type="ECO:0000256" key="10">
    <source>
        <dbReference type="ARBA" id="ARBA00043933"/>
    </source>
</evidence>
<dbReference type="SMART" id="SM00308">
    <property type="entry name" value="LH2"/>
    <property type="match status" value="8"/>
</dbReference>
<dbReference type="PANTHER" id="PTHR45901">
    <property type="entry name" value="PROTEIN CBG12474"/>
    <property type="match status" value="1"/>
</dbReference>
<feature type="domain" description="PLAT" evidence="15">
    <location>
        <begin position="1764"/>
        <end position="1881"/>
    </location>
</feature>
<dbReference type="GO" id="GO:0009416">
    <property type="term" value="P:response to light stimulus"/>
    <property type="evidence" value="ECO:0007669"/>
    <property type="project" value="UniProtKB-ARBA"/>
</dbReference>
<evidence type="ECO:0000256" key="14">
    <source>
        <dbReference type="SAM" id="MobiDB-lite"/>
    </source>
</evidence>
<dbReference type="CDD" id="cd17147">
    <property type="entry name" value="DCX2_RP1"/>
    <property type="match status" value="1"/>
</dbReference>
<comment type="caution">
    <text evidence="13">Lacks conserved residue(s) required for the propagation of feature annotation.</text>
</comment>
<evidence type="ECO:0000259" key="15">
    <source>
        <dbReference type="PROSITE" id="PS50095"/>
    </source>
</evidence>
<dbReference type="GO" id="GO:0005930">
    <property type="term" value="C:axoneme"/>
    <property type="evidence" value="ECO:0007669"/>
    <property type="project" value="UniProtKB-SubCell"/>
</dbReference>
<proteinExistence type="predicted"/>
<dbReference type="InterPro" id="IPR036392">
    <property type="entry name" value="PLAT/LH2_dom_sf"/>
</dbReference>
<dbReference type="Gene3D" id="2.40.180.10">
    <property type="entry name" value="Catalase core domain"/>
    <property type="match status" value="5"/>
</dbReference>
<feature type="domain" description="PLAT" evidence="15">
    <location>
        <begin position="2546"/>
        <end position="2665"/>
    </location>
</feature>
<evidence type="ECO:0000256" key="12">
    <source>
        <dbReference type="ARBA" id="ARBA00046756"/>
    </source>
</evidence>
<dbReference type="Gene3D" id="2.60.60.20">
    <property type="entry name" value="PLAT/LH2 domain"/>
    <property type="match status" value="9"/>
</dbReference>
<dbReference type="Gene3D" id="2.80.10.50">
    <property type="match status" value="2"/>
</dbReference>
<sequence>MSETPSTSYSVTQPHTSESEQSLSARPFNVTDPVVAKRICFYKSGDPQFNGVKMVVNNRSFKSFDALLDNLSKRVPLPFGVRTITTPRGIHGITNLEDLEDGKSYICSQQKKIKPINLEKASKKPLPWQISRPVSARRKAVQLAREGEDGVFLRGGNIGISTPKKLLVFRNGDVRIRRTIVLGKKNTQNFEAFLDNISELMQYPVVKLYTTDGRKVPNLQALILCSGAVVAAGREPFRPGNYDPHRYSLPGRLPGVSNRVYPKTNAKSEGRKNVKWKVTVFTSDQPYAGTSSQVYITLYGDQSNSGAIFLYGEAKRVFERSNEDTFTIHTEDVGDLNKIRIGHNNSGESPAWHCKELQLQNLMTGEQFDFPVHRWLAQDQDDGEICKELPVLQQGQPLLPVAMYEVHVVTGNLWNAGTEADVYISVYGEKGDTGSRQLRRSKKLRKFLKGQADIFSLEAVHLGKLHKIIIGHNGLGSGNGWFLEKIVIKDPITNSDYNFLCHRWLDQGEDDGNIFRELHVIDNTTFARRQEIEIKKKEMWEAEKWKYQKGNTLQFYSKVTRGFIRLSPDGTVDALGDKKDKYGLFDLTLKKGNICVFKSHPMSHLALALVHGSVAGMDNGDIHCELQVHLQPNRCAVLESVRNLGQTVTFNLQGTVADDATGYAGLSKEFVVHVKGVFHNSAIILLTTSHCQSLCLRPDGSCSGAGNRSDGSYWRVHKISSEVCMFESVKNPQMYLRIKDGQCNGRGTGDVDCHFKVEKNLESGAISLESARNRGIYVGLLPDGQTRPVVHTGESSILFYPQVLKFGREKPMGTSATPAQQEEGIREYKQLQAGKQNLVSPGQTDSFISNDKWKVSLLTGNSGTQANVSLWVYGDEGIVGPITLGKENREQLFLPGMENEFQVEMKHTGRIYKIRIGHDETNKRQEWMIVKVTLQHLKSGKILNFPANKWLSWSQGNGETLCELPVEEKGQCLYPILSYHVYVYTGHVENAETDSAIYLCIFGERGDSGLRLLHESDKPIKFQRGKVDMFEIQAVSLGNLWKVLLCCKANDKSEYWYCEKVIIREAGKGSEYIFSCERWLPFTSQGIINSETELFLQETQINNHLKMQKEENGEDWKITIVTGDFKTAGTTATVSLYAYGENKASGPLILGCGKHQLFNPNSVDTFKINLKDVGELYKIRIGHDNSGLDPSWYLEEMRLQKVNSQSEQEICLSLGCWLAEDQDDGDTWREIAIRRPKKPLLPLVIYEIHVYTGSKSDAETNANVYITLIGSRGDSGKRKLHRSKNKKIKFRSSQIDVFYIKAVSVGNLNKILISHDGTGPGNGWFLDKIFIKFQEGEEVVVIFPCDRWLDEYHDDGKTERELIAIKNNNEPKAHTKGQWRLLVRTAQDSPEPLQCKRTLVIYGSKGKSDDLLLSSQSSGYVCFLPGAMDEFLFEPGDVGEVYKIRVTCDDLPDFKGWHLKSFQMEELHTNQEVNFDCSCWFSLGPKHQDLVKEFPAINENQKPLPVHKYIISIHTGDCWGSETFANLYITLYGERGDTGVRKLQNSLVAGEKYQRNKVDSFLVEAVSLSHLKKIVVGHDGEGYGAGIYLKMVTVRKSENSDKEWLFPCWSWLDTHIGICGTVCDIKTIGKRLSSCSKHPQMNMESSGVWIMDIIGSDVSTETDPVQLTFSFYGDLDCKKLVHQISGKATQLKDELRNIGSLYKIQVFAQQTSLKEPWHLAVLHMKHTDSNQEMWLTFDCCFKPDEEICVELPTFSADQDPLPVVEYSIHMHTGDRKKADASGNVYLCIQGEKGDSGKRWLNNSRSPIMFARGQVDIFKIQAVYLGKLNQVLLGFKSLKKDDWFLEKIVIKDGSYPFTTYTFIQNDWINKHSKKDFIELAIPLQETITPSCLVKDFDAKSQGQWRMWMDCTHIPQKVPDIHVFVYGTDGKSIAQKVKNLTNEPFLLSVGDVGCITKISFMLLNPSLNKGIKLLKLRMKDLDTKEELGFHPVNRWLFEEDGSETVTELAAVRPDEAPLKEVTYSIRVHTGTLPASETDADIFLTIFGENGDSSKRRLANSKSCAYFGKGQMCIFSVQAIDLGMLSKLLVEHNQFGYGAGWYLNKISVQETEKNDGTYVFSCQQWLDSGIGNGKMKQELQLLGKIRKEGLAGNVHGTWDVSIITRDTSSNTINPRLTLSACDDKGACASVCIPKGLLKRTDAYQASLDWDKKAGVICKVRLEVEEIGGETWHCREVKLQHRKSKESLDFPCLRQFSDQYTMAEFPVLTADYNCLTVKQFVLHIWTNSSPDSGTDADVYVTLRGSMGDTGKRKLPRNGADVFTKGKVDIFQVEAVDIGTVHELVVEKGKGSDWHLEKIVVTESTLEGKELLFMAQTWLRDRTDKKKLASVTLNVTEIQEKKSKTSSLLRNQQMKSEGSWKIYFTKCHEESSDEFEKSWENISKLVMIFYGTNGKSEQIFLDSERGDQAKNQITYNVHFPSDLGILYKVRLGLHHLGESISHLSLHHCKIQHTVTLDTFTISINKTLPLLNGDRWIELPVEWPLREALSVVTYHVKIVFDDFLSKINLVSLALCVYGDNGDTGDRPLLLSLPPAVQQGKANELFTGQIDAVDLGELHKIALLIRSKSSCKLGIRALHLKEAPKQDPVYIFEVNETFLLDANEPEIKREIPLSLITKDEGEQENLEEYIVKVYTGDKRGAGTDANVHIILFGDKDSSQLIELSKSLDHRDPFERGKTDTFKIKTKNVGRLQKIEIGHDGKGFGSGWFLEKLEITDVATSEQYCFSCNRWLAEDEGDGHTVVHLYV</sequence>
<dbReference type="SUPFAM" id="SSF89837">
    <property type="entry name" value="Doublecortin (DC)"/>
    <property type="match status" value="2"/>
</dbReference>
<dbReference type="FunFam" id="3.10.20.230:FF:000007">
    <property type="entry name" value="Oxygen-regulated protein 1"/>
    <property type="match status" value="1"/>
</dbReference>
<protein>
    <recommendedName>
        <fullName evidence="11">Oxygen-regulated protein 1</fullName>
    </recommendedName>
</protein>
<evidence type="ECO:0000256" key="3">
    <source>
        <dbReference type="ARBA" id="ARBA00022490"/>
    </source>
</evidence>
<feature type="domain" description="PLAT" evidence="15">
    <location>
        <begin position="402"/>
        <end position="519"/>
    </location>
</feature>
<keyword evidence="4" id="KW-0716">Sensory transduction</keyword>
<reference evidence="18" key="1">
    <citation type="submission" date="2025-08" db="UniProtKB">
        <authorList>
            <consortium name="RefSeq"/>
        </authorList>
    </citation>
    <scope>IDENTIFICATION</scope>
    <source>
        <tissue evidence="18">Blood</tissue>
    </source>
</reference>
<dbReference type="PROSITE" id="PS50095">
    <property type="entry name" value="PLAT"/>
    <property type="match status" value="14"/>
</dbReference>
<keyword evidence="7" id="KW-0969">Cilium</keyword>
<evidence type="ECO:0000256" key="4">
    <source>
        <dbReference type="ARBA" id="ARBA00022606"/>
    </source>
</evidence>
<keyword evidence="3" id="KW-0963">Cytoplasm</keyword>
<dbReference type="CTD" id="6101"/>
<dbReference type="Pfam" id="PF01477">
    <property type="entry name" value="PLAT"/>
    <property type="match status" value="12"/>
</dbReference>
<feature type="domain" description="PLAT" evidence="15">
    <location>
        <begin position="977"/>
        <end position="1094"/>
    </location>
</feature>
<feature type="compositionally biased region" description="Polar residues" evidence="14">
    <location>
        <begin position="1"/>
        <end position="24"/>
    </location>
</feature>
<feature type="domain" description="PLAT" evidence="15">
    <location>
        <begin position="1377"/>
        <end position="1495"/>
    </location>
</feature>
<evidence type="ECO:0000256" key="11">
    <source>
        <dbReference type="ARBA" id="ARBA00044186"/>
    </source>
</evidence>
<dbReference type="RefSeq" id="XP_054841379.1">
    <property type="nucleotide sequence ID" value="XM_054985404.1"/>
</dbReference>
<dbReference type="KEGG" id="emc:129333617"/>
<name>A0AA97JQM2_EUBMA</name>
<feature type="domain" description="PLAT" evidence="15">
    <location>
        <begin position="851"/>
        <end position="965"/>
    </location>
</feature>
<dbReference type="GeneID" id="129333617"/>
<comment type="subcellular location">
    <subcellularLocation>
        <location evidence="2">Cell projection</location>
        <location evidence="2">Cilium</location>
        <location evidence="2">Photoreceptor outer segment</location>
    </subcellularLocation>
    <subcellularLocation>
        <location evidence="1">Cytoplasm</location>
        <location evidence="1">Cytoskeleton</location>
        <location evidence="1">Cilium axoneme</location>
    </subcellularLocation>
</comment>
<feature type="domain" description="PLAT" evidence="15">
    <location>
        <begin position="1507"/>
        <end position="1626"/>
    </location>
</feature>
<evidence type="ECO:0000256" key="6">
    <source>
        <dbReference type="ARBA" id="ARBA00022794"/>
    </source>
</evidence>
<keyword evidence="17" id="KW-1185">Reference proteome</keyword>
<feature type="domain" description="Doublecortin" evidence="16">
    <location>
        <begin position="164"/>
        <end position="243"/>
    </location>
</feature>
<feature type="domain" description="PLAT" evidence="15">
    <location>
        <begin position="1114"/>
        <end position="1232"/>
    </location>
</feature>
<dbReference type="InterPro" id="IPR001024">
    <property type="entry name" value="PLAT/LH2_dom"/>
</dbReference>
<keyword evidence="9" id="KW-0966">Cell projection</keyword>
<evidence type="ECO:0000256" key="1">
    <source>
        <dbReference type="ARBA" id="ARBA00004430"/>
    </source>
</evidence>
<dbReference type="PANTHER" id="PTHR45901:SF7">
    <property type="entry name" value="OXYGEN-REGULATED PROTEIN 1"/>
    <property type="match status" value="1"/>
</dbReference>
<dbReference type="Pfam" id="PF03607">
    <property type="entry name" value="DCX"/>
    <property type="match status" value="2"/>
</dbReference>
<dbReference type="GO" id="GO:0030030">
    <property type="term" value="P:cell projection organization"/>
    <property type="evidence" value="ECO:0007669"/>
    <property type="project" value="UniProtKB-KW"/>
</dbReference>
<feature type="domain" description="PLAT" evidence="15">
    <location>
        <begin position="2680"/>
        <end position="2798"/>
    </location>
</feature>
<keyword evidence="5" id="KW-0677">Repeat</keyword>
<dbReference type="FunFam" id="3.10.20.230:FF:000006">
    <property type="entry name" value="Oxygen-regulated protein 1"/>
    <property type="match status" value="1"/>
</dbReference>
<evidence type="ECO:0000259" key="16">
    <source>
        <dbReference type="PROSITE" id="PS50309"/>
    </source>
</evidence>
<feature type="domain" description="PLAT" evidence="15">
    <location>
        <begin position="2153"/>
        <end position="2266"/>
    </location>
</feature>
<dbReference type="InterPro" id="IPR052970">
    <property type="entry name" value="Inner_ear_hair_cell_LOXHD"/>
</dbReference>
<dbReference type="GO" id="GO:0035556">
    <property type="term" value="P:intracellular signal transduction"/>
    <property type="evidence" value="ECO:0007669"/>
    <property type="project" value="InterPro"/>
</dbReference>
<feature type="domain" description="PLAT" evidence="15">
    <location>
        <begin position="2019"/>
        <end position="2137"/>
    </location>
</feature>
<evidence type="ECO:0000256" key="2">
    <source>
        <dbReference type="ARBA" id="ARBA00004504"/>
    </source>
</evidence>